<dbReference type="GO" id="GO:0006898">
    <property type="term" value="P:receptor-mediated endocytosis"/>
    <property type="evidence" value="ECO:0007669"/>
    <property type="project" value="TreeGrafter"/>
</dbReference>
<evidence type="ECO:0000256" key="10">
    <source>
        <dbReference type="SAM" id="SignalP"/>
    </source>
</evidence>
<organism evidence="11 12">
    <name type="scientific">Ditylenchus destructor</name>
    <dbReference type="NCBI Taxonomy" id="166010"/>
    <lineage>
        <taxon>Eukaryota</taxon>
        <taxon>Metazoa</taxon>
        <taxon>Ecdysozoa</taxon>
        <taxon>Nematoda</taxon>
        <taxon>Chromadorea</taxon>
        <taxon>Rhabditida</taxon>
        <taxon>Tylenchina</taxon>
        <taxon>Tylenchomorpha</taxon>
        <taxon>Sphaerularioidea</taxon>
        <taxon>Anguinidae</taxon>
        <taxon>Anguininae</taxon>
        <taxon>Ditylenchus</taxon>
    </lineage>
</organism>
<dbReference type="GO" id="GO:0015031">
    <property type="term" value="P:protein transport"/>
    <property type="evidence" value="ECO:0007669"/>
    <property type="project" value="UniProtKB-KW"/>
</dbReference>
<evidence type="ECO:0000256" key="9">
    <source>
        <dbReference type="ARBA" id="ARBA00023136"/>
    </source>
</evidence>
<evidence type="ECO:0000256" key="7">
    <source>
        <dbReference type="ARBA" id="ARBA00022927"/>
    </source>
</evidence>
<dbReference type="PANTHER" id="PTHR14995">
    <property type="entry name" value="AMNIONLESS"/>
    <property type="match status" value="1"/>
</dbReference>
<keyword evidence="4" id="KW-1003">Cell membrane</keyword>
<evidence type="ECO:0000256" key="4">
    <source>
        <dbReference type="ARBA" id="ARBA00022475"/>
    </source>
</evidence>
<dbReference type="GO" id="GO:0030139">
    <property type="term" value="C:endocytic vesicle"/>
    <property type="evidence" value="ECO:0007669"/>
    <property type="project" value="TreeGrafter"/>
</dbReference>
<feature type="signal peptide" evidence="10">
    <location>
        <begin position="1"/>
        <end position="23"/>
    </location>
</feature>
<reference evidence="11" key="1">
    <citation type="submission" date="2022-01" db="EMBL/GenBank/DDBJ databases">
        <title>Genome Sequence Resource for Two Populations of Ditylenchus destructor, the Migratory Endoparasitic Phytonematode.</title>
        <authorList>
            <person name="Zhang H."/>
            <person name="Lin R."/>
            <person name="Xie B."/>
        </authorList>
    </citation>
    <scope>NUCLEOTIDE SEQUENCE</scope>
    <source>
        <strain evidence="11">BazhouSP</strain>
    </source>
</reference>
<gene>
    <name evidence="11" type="ORF">DdX_03887</name>
</gene>
<keyword evidence="3" id="KW-0813">Transport</keyword>
<keyword evidence="6 10" id="KW-0732">Signal</keyword>
<comment type="caution">
    <text evidence="11">The sequence shown here is derived from an EMBL/GenBank/DDBJ whole genome shotgun (WGS) entry which is preliminary data.</text>
</comment>
<keyword evidence="7" id="KW-0653">Protein transport</keyword>
<dbReference type="Pfam" id="PF14828">
    <property type="entry name" value="Amnionless"/>
    <property type="match status" value="1"/>
</dbReference>
<dbReference type="AlphaFoldDB" id="A0AAD4RBD7"/>
<sequence length="224" mass="25501">MAILFKTICVIVIFISQPNKIWLAEASEHVIDPVIAYRASPDGIGRIFQWKHSNNIDDRNNWLNGDVACDGDWVHMERDNNPTVIMFSGGSLKADVIDLPTDGVMFFSNERKVVLGEKDKWQCNKRKSSEDVYFQLMNAQPNFYDAKNWLVFEKEAIYNCNSATECDKPNTSTRLDAEQVPGQWDDVIFPSTMASQVYIDSPIHVQSFNFSNKVGFAPLHKQSV</sequence>
<evidence type="ECO:0000256" key="2">
    <source>
        <dbReference type="ARBA" id="ARBA00021200"/>
    </source>
</evidence>
<evidence type="ECO:0000256" key="6">
    <source>
        <dbReference type="ARBA" id="ARBA00022729"/>
    </source>
</evidence>
<evidence type="ECO:0000256" key="5">
    <source>
        <dbReference type="ARBA" id="ARBA00022692"/>
    </source>
</evidence>
<dbReference type="GO" id="GO:0016324">
    <property type="term" value="C:apical plasma membrane"/>
    <property type="evidence" value="ECO:0007669"/>
    <property type="project" value="TreeGrafter"/>
</dbReference>
<accession>A0AAD4RBD7</accession>
<dbReference type="Proteomes" id="UP001201812">
    <property type="component" value="Unassembled WGS sequence"/>
</dbReference>
<keyword evidence="9" id="KW-0472">Membrane</keyword>
<proteinExistence type="predicted"/>
<evidence type="ECO:0000256" key="8">
    <source>
        <dbReference type="ARBA" id="ARBA00022989"/>
    </source>
</evidence>
<protein>
    <recommendedName>
        <fullName evidence="2">Protein amnionless</fullName>
    </recommendedName>
</protein>
<evidence type="ECO:0000256" key="1">
    <source>
        <dbReference type="ARBA" id="ARBA00004251"/>
    </source>
</evidence>
<dbReference type="InterPro" id="IPR026112">
    <property type="entry name" value="AMN"/>
</dbReference>
<comment type="subcellular location">
    <subcellularLocation>
        <location evidence="1">Cell membrane</location>
        <topology evidence="1">Single-pass type I membrane protein</topology>
    </subcellularLocation>
</comment>
<keyword evidence="8" id="KW-1133">Transmembrane helix</keyword>
<feature type="chain" id="PRO_5042269395" description="Protein amnionless" evidence="10">
    <location>
        <begin position="24"/>
        <end position="224"/>
    </location>
</feature>
<keyword evidence="5" id="KW-0812">Transmembrane</keyword>
<dbReference type="PANTHER" id="PTHR14995:SF2">
    <property type="entry name" value="PROTEIN AMNIONLESS"/>
    <property type="match status" value="1"/>
</dbReference>
<keyword evidence="12" id="KW-1185">Reference proteome</keyword>
<evidence type="ECO:0000313" key="12">
    <source>
        <dbReference type="Proteomes" id="UP001201812"/>
    </source>
</evidence>
<name>A0AAD4RBD7_9BILA</name>
<evidence type="ECO:0000256" key="3">
    <source>
        <dbReference type="ARBA" id="ARBA00022448"/>
    </source>
</evidence>
<dbReference type="EMBL" id="JAKKPZ010000003">
    <property type="protein sequence ID" value="KAI1723716.1"/>
    <property type="molecule type" value="Genomic_DNA"/>
</dbReference>
<evidence type="ECO:0000313" key="11">
    <source>
        <dbReference type="EMBL" id="KAI1723716.1"/>
    </source>
</evidence>